<accession>A0A1A7Z355</accession>
<dbReference type="EMBL" id="HADX01014661">
    <property type="protein sequence ID" value="SBP36893.1"/>
    <property type="molecule type" value="Transcribed_RNA"/>
</dbReference>
<proteinExistence type="predicted"/>
<reference evidence="1" key="1">
    <citation type="submission" date="2016-05" db="EMBL/GenBank/DDBJ databases">
        <authorList>
            <person name="Lavstsen T."/>
            <person name="Jespersen J.S."/>
        </authorList>
    </citation>
    <scope>NUCLEOTIDE SEQUENCE</scope>
    <source>
        <tissue evidence="1">Brain</tissue>
    </source>
</reference>
<dbReference type="AlphaFoldDB" id="A0A1A7Z355"/>
<protein>
    <recommendedName>
        <fullName evidence="2">Reverse transcriptase domain-containing protein</fullName>
    </recommendedName>
</protein>
<evidence type="ECO:0000313" key="1">
    <source>
        <dbReference type="EMBL" id="SBP36893.1"/>
    </source>
</evidence>
<sequence>MSISVFAQEPSDSTRLFLTEILACLCRLPRPPCIRKRHCRHGKRGGCLVKSKICLWGIERCFLSGSDQQGVNPDNLQRITTRSAGTGASPPPALPTRFALINTRSVGNKTFILKEFFLYNSLNVLCAAKSWISPGESSTLAEVLPPGCFYINTPRPYCQNASEVKFWLSHNSLWLNDSKTDAILFSPTNTNAASGLPTLPSLNLKSCATSLGVKLDSDLSMTSQVNATVRSCFFKLRRITRLKSILKRQHLESVIHAFITSRLDYANSVLIGINVSTLSRLQKVQNAAARFLTNTDRRIHITPILTDLHWLPVKILLFVYKALNCPSPSYLAELLSPYVPTRPLRSADHLLLVVPKVRYKSRGERAFSHAAPKLWNTLPIHVRLAPSVSRFKSALKTHFFSIAFPP</sequence>
<gene>
    <name evidence="1" type="primary">Nfu_g_1_004929</name>
</gene>
<organism evidence="1">
    <name type="scientific">Iconisemion striatum</name>
    <dbReference type="NCBI Taxonomy" id="60296"/>
    <lineage>
        <taxon>Eukaryota</taxon>
        <taxon>Metazoa</taxon>
        <taxon>Chordata</taxon>
        <taxon>Craniata</taxon>
        <taxon>Vertebrata</taxon>
        <taxon>Euteleostomi</taxon>
        <taxon>Actinopterygii</taxon>
        <taxon>Neopterygii</taxon>
        <taxon>Teleostei</taxon>
        <taxon>Neoteleostei</taxon>
        <taxon>Acanthomorphata</taxon>
        <taxon>Ovalentaria</taxon>
        <taxon>Atherinomorphae</taxon>
        <taxon>Cyprinodontiformes</taxon>
        <taxon>Nothobranchiidae</taxon>
        <taxon>Iconisemion</taxon>
    </lineage>
</organism>
<reference evidence="1" key="2">
    <citation type="submission" date="2016-06" db="EMBL/GenBank/DDBJ databases">
        <title>The genome of a short-lived fish provides insights into sex chromosome evolution and the genetic control of aging.</title>
        <authorList>
            <person name="Reichwald K."/>
            <person name="Felder M."/>
            <person name="Petzold A."/>
            <person name="Koch P."/>
            <person name="Groth M."/>
            <person name="Platzer M."/>
        </authorList>
    </citation>
    <scope>NUCLEOTIDE SEQUENCE</scope>
    <source>
        <tissue evidence="1">Brain</tissue>
    </source>
</reference>
<name>A0A1A7Z355_9TELE</name>
<dbReference type="PANTHER" id="PTHR33332">
    <property type="entry name" value="REVERSE TRANSCRIPTASE DOMAIN-CONTAINING PROTEIN"/>
    <property type="match status" value="1"/>
</dbReference>
<evidence type="ECO:0008006" key="2">
    <source>
        <dbReference type="Google" id="ProtNLM"/>
    </source>
</evidence>